<evidence type="ECO:0000313" key="5">
    <source>
        <dbReference type="EMBL" id="GLQ90572.1"/>
    </source>
</evidence>
<dbReference type="Pfam" id="PF02678">
    <property type="entry name" value="Pirin"/>
    <property type="match status" value="1"/>
</dbReference>
<dbReference type="PANTHER" id="PTHR43212">
    <property type="entry name" value="QUERCETIN 2,3-DIOXYGENASE"/>
    <property type="match status" value="1"/>
</dbReference>
<dbReference type="InterPro" id="IPR012093">
    <property type="entry name" value="Pirin"/>
</dbReference>
<dbReference type="InterPro" id="IPR014710">
    <property type="entry name" value="RmlC-like_jellyroll"/>
</dbReference>
<dbReference type="Proteomes" id="UP001156627">
    <property type="component" value="Unassembled WGS sequence"/>
</dbReference>
<name>A0ABQ5XHZ3_9GAMM</name>
<dbReference type="CDD" id="cd02910">
    <property type="entry name" value="cupin_Yhhw_N"/>
    <property type="match status" value="1"/>
</dbReference>
<evidence type="ECO:0008006" key="7">
    <source>
        <dbReference type="Google" id="ProtNLM"/>
    </source>
</evidence>
<evidence type="ECO:0000259" key="4">
    <source>
        <dbReference type="Pfam" id="PF17954"/>
    </source>
</evidence>
<evidence type="ECO:0000313" key="6">
    <source>
        <dbReference type="Proteomes" id="UP001156627"/>
    </source>
</evidence>
<dbReference type="Gene3D" id="2.60.120.10">
    <property type="entry name" value="Jelly Rolls"/>
    <property type="match status" value="2"/>
</dbReference>
<accession>A0ABQ5XHZ3</accession>
<evidence type="ECO:0000259" key="3">
    <source>
        <dbReference type="Pfam" id="PF02678"/>
    </source>
</evidence>
<comment type="similarity">
    <text evidence="1 2">Belongs to the pirin family.</text>
</comment>
<comment type="caution">
    <text evidence="5">The sequence shown here is derived from an EMBL/GenBank/DDBJ whole genome shotgun (WGS) entry which is preliminary data.</text>
</comment>
<dbReference type="SUPFAM" id="SSF51182">
    <property type="entry name" value="RmlC-like cupins"/>
    <property type="match status" value="1"/>
</dbReference>
<sequence>MEPYEIRRSESRGKLASDWLQARFSFSFGSYQEAARMQFGALRVLNEDWVQPASGFAMHPHRDMEIFMIPLAGAIAHADSLGYQAVIRPGEIMMMRAGTGIHHSQMNADDRVLDHHLQVWLTPRQLGQEPSIRIQRFDTAEREGKWQLIASERDDDVSLPLDQDAKLYLTRPRPDAPLNYVPSPGRSLYLHVASGPVSVQTACSAVPEQLDTGDAMAWPSAAAFAVTAIGHAGQELLLIDLPAVSA</sequence>
<reference evidence="6" key="1">
    <citation type="journal article" date="2019" name="Int. J. Syst. Evol. Microbiol.">
        <title>The Global Catalogue of Microorganisms (GCM) 10K type strain sequencing project: providing services to taxonomists for standard genome sequencing and annotation.</title>
        <authorList>
            <consortium name="The Broad Institute Genomics Platform"/>
            <consortium name="The Broad Institute Genome Sequencing Center for Infectious Disease"/>
            <person name="Wu L."/>
            <person name="Ma J."/>
        </authorList>
    </citation>
    <scope>NUCLEOTIDE SEQUENCE [LARGE SCALE GENOMIC DNA]</scope>
    <source>
        <strain evidence="6">NBRC 111981</strain>
    </source>
</reference>
<dbReference type="RefSeq" id="WP_284333976.1">
    <property type="nucleotide sequence ID" value="NZ_BSOA01000049.1"/>
</dbReference>
<evidence type="ECO:0000256" key="1">
    <source>
        <dbReference type="ARBA" id="ARBA00008416"/>
    </source>
</evidence>
<dbReference type="InterPro" id="IPR041602">
    <property type="entry name" value="Quercetinase_C"/>
</dbReference>
<gene>
    <name evidence="5" type="ORF">GCM10007898_41480</name>
</gene>
<feature type="domain" description="Pirin N-terminal" evidence="3">
    <location>
        <begin position="11"/>
        <end position="121"/>
    </location>
</feature>
<feature type="domain" description="Quercetin 2,3-dioxygenase C-terminal cupin" evidence="4">
    <location>
        <begin position="148"/>
        <end position="241"/>
    </location>
</feature>
<dbReference type="EMBL" id="BSOA01000049">
    <property type="protein sequence ID" value="GLQ90572.1"/>
    <property type="molecule type" value="Genomic_DNA"/>
</dbReference>
<dbReference type="InterPro" id="IPR003829">
    <property type="entry name" value="Pirin_N_dom"/>
</dbReference>
<dbReference type="PANTHER" id="PTHR43212:SF3">
    <property type="entry name" value="QUERCETIN 2,3-DIOXYGENASE"/>
    <property type="match status" value="1"/>
</dbReference>
<proteinExistence type="inferred from homology"/>
<keyword evidence="6" id="KW-1185">Reference proteome</keyword>
<dbReference type="InterPro" id="IPR011051">
    <property type="entry name" value="RmlC_Cupin_sf"/>
</dbReference>
<protein>
    <recommendedName>
        <fullName evidence="7">Pirin N-terminal domain-containing protein</fullName>
    </recommendedName>
</protein>
<dbReference type="Pfam" id="PF17954">
    <property type="entry name" value="Pirin_C_2"/>
    <property type="match status" value="1"/>
</dbReference>
<organism evidence="5 6">
    <name type="scientific">Dyella flagellata</name>
    <dbReference type="NCBI Taxonomy" id="1867833"/>
    <lineage>
        <taxon>Bacteria</taxon>
        <taxon>Pseudomonadati</taxon>
        <taxon>Pseudomonadota</taxon>
        <taxon>Gammaproteobacteria</taxon>
        <taxon>Lysobacterales</taxon>
        <taxon>Rhodanobacteraceae</taxon>
        <taxon>Dyella</taxon>
    </lineage>
</organism>
<evidence type="ECO:0000256" key="2">
    <source>
        <dbReference type="RuleBase" id="RU003457"/>
    </source>
</evidence>